<keyword evidence="3" id="KW-1185">Reference proteome</keyword>
<dbReference type="Proteomes" id="UP001211907">
    <property type="component" value="Unassembled WGS sequence"/>
</dbReference>
<comment type="caution">
    <text evidence="2">The sequence shown here is derived from an EMBL/GenBank/DDBJ whole genome shotgun (WGS) entry which is preliminary data.</text>
</comment>
<feature type="region of interest" description="Disordered" evidence="1">
    <location>
        <begin position="50"/>
        <end position="95"/>
    </location>
</feature>
<organism evidence="2 3">
    <name type="scientific">Physocladia obscura</name>
    <dbReference type="NCBI Taxonomy" id="109957"/>
    <lineage>
        <taxon>Eukaryota</taxon>
        <taxon>Fungi</taxon>
        <taxon>Fungi incertae sedis</taxon>
        <taxon>Chytridiomycota</taxon>
        <taxon>Chytridiomycota incertae sedis</taxon>
        <taxon>Chytridiomycetes</taxon>
        <taxon>Chytridiales</taxon>
        <taxon>Chytriomycetaceae</taxon>
        <taxon>Physocladia</taxon>
    </lineage>
</organism>
<protein>
    <submittedName>
        <fullName evidence="2">Uncharacterized protein</fullName>
    </submittedName>
</protein>
<dbReference type="AlphaFoldDB" id="A0AAD5SR50"/>
<proteinExistence type="predicted"/>
<name>A0AAD5SR50_9FUNG</name>
<accession>A0AAD5SR50</accession>
<feature type="compositionally biased region" description="Low complexity" evidence="1">
    <location>
        <begin position="75"/>
        <end position="86"/>
    </location>
</feature>
<evidence type="ECO:0000256" key="1">
    <source>
        <dbReference type="SAM" id="MobiDB-lite"/>
    </source>
</evidence>
<evidence type="ECO:0000313" key="3">
    <source>
        <dbReference type="Proteomes" id="UP001211907"/>
    </source>
</evidence>
<sequence>MTDLFSRTIRYGVDNSQTFDLNSSEMPAVIPVDLAIAMRHRILALINYTIDPPTSENNPPQPATPTNGKKRKAAESASSIPVSSSSTTPNGLDTKQEKAATKFAATARKAQLTAIAKQIQKELKNKRIDSHAFVETVSTQISMSALEFDAIFSSYQEAPDTASSKVLSHKTLTTDQTKNLFEGIKPSEFSGTMFVQRNFQPSLKVVTQKFSLSSLDIKYSRNTLLAKFSIVLSAKGDDHYF</sequence>
<reference evidence="2" key="1">
    <citation type="submission" date="2020-05" db="EMBL/GenBank/DDBJ databases">
        <title>Phylogenomic resolution of chytrid fungi.</title>
        <authorList>
            <person name="Stajich J.E."/>
            <person name="Amses K."/>
            <person name="Simmons R."/>
            <person name="Seto K."/>
            <person name="Myers J."/>
            <person name="Bonds A."/>
            <person name="Quandt C.A."/>
            <person name="Barry K."/>
            <person name="Liu P."/>
            <person name="Grigoriev I."/>
            <person name="Longcore J.E."/>
            <person name="James T.Y."/>
        </authorList>
    </citation>
    <scope>NUCLEOTIDE SEQUENCE</scope>
    <source>
        <strain evidence="2">JEL0513</strain>
    </source>
</reference>
<evidence type="ECO:0000313" key="2">
    <source>
        <dbReference type="EMBL" id="KAJ3093344.1"/>
    </source>
</evidence>
<gene>
    <name evidence="2" type="ORF">HK100_006672</name>
</gene>
<dbReference type="EMBL" id="JADGJH010003101">
    <property type="protein sequence ID" value="KAJ3093344.1"/>
    <property type="molecule type" value="Genomic_DNA"/>
</dbReference>